<dbReference type="Proteomes" id="UP000001116">
    <property type="component" value="Chromosome"/>
</dbReference>
<keyword evidence="3" id="KW-1185">Reference proteome</keyword>
<dbReference type="STRING" id="266940.Krad_1971"/>
<accession>A6W9G8</accession>
<feature type="compositionally biased region" description="Polar residues" evidence="1">
    <location>
        <begin position="103"/>
        <end position="112"/>
    </location>
</feature>
<protein>
    <submittedName>
        <fullName evidence="2">Uncharacterized protein</fullName>
    </submittedName>
</protein>
<dbReference type="KEGG" id="kra:Krad_1971"/>
<organism evidence="2 3">
    <name type="scientific">Kineococcus radiotolerans (strain ATCC BAA-149 / DSM 14245 / SRS30216)</name>
    <dbReference type="NCBI Taxonomy" id="266940"/>
    <lineage>
        <taxon>Bacteria</taxon>
        <taxon>Bacillati</taxon>
        <taxon>Actinomycetota</taxon>
        <taxon>Actinomycetes</taxon>
        <taxon>Kineosporiales</taxon>
        <taxon>Kineosporiaceae</taxon>
        <taxon>Kineococcus</taxon>
    </lineage>
</organism>
<reference evidence="3" key="1">
    <citation type="journal article" date="2008" name="PLoS ONE">
        <title>Survival in nuclear waste, extreme resistance, and potential applications gleaned from the genome sequence of Kineococcus radiotolerans SRS30216.</title>
        <authorList>
            <person name="Bagwell C.E."/>
            <person name="Bhat S."/>
            <person name="Hawkins G.M."/>
            <person name="Smith B.W."/>
            <person name="Biswas T."/>
            <person name="Hoover T.R."/>
            <person name="Saunders E."/>
            <person name="Han C.S."/>
            <person name="Tsodikov O.V."/>
            <person name="Shimkets L.J."/>
        </authorList>
    </citation>
    <scope>NUCLEOTIDE SEQUENCE [LARGE SCALE GENOMIC DNA]</scope>
    <source>
        <strain evidence="3">ATCC BAA-149 / DSM 14245 / SRS30216</strain>
    </source>
</reference>
<dbReference type="EMBL" id="CP000750">
    <property type="protein sequence ID" value="ABS03457.1"/>
    <property type="molecule type" value="Genomic_DNA"/>
</dbReference>
<gene>
    <name evidence="2" type="ordered locus">Krad_1971</name>
</gene>
<name>A6W9G8_KINRD</name>
<feature type="region of interest" description="Disordered" evidence="1">
    <location>
        <begin position="89"/>
        <end position="112"/>
    </location>
</feature>
<dbReference type="HOGENOM" id="CLU_1376555_0_0_11"/>
<feature type="region of interest" description="Disordered" evidence="1">
    <location>
        <begin position="1"/>
        <end position="66"/>
    </location>
</feature>
<sequence length="198" mass="20639">MRDRRHGTASRIHLAVGPRRPPIDGARSYRGAGVPSRRRSWNLPPRQDPPPGAPPPYGGGVPDPRRPRVRRAALTATGAALVIAACSSGGDDGSSLVTDGTRHGSSPANASSLTVTLPEDPAEPWCLLSDGALVVWPRGSTYDVAAGEVRSGSGRLLGKVGERVEGGGLVAESPSWDTLDDVDWAGCTPTDPVLHQYG</sequence>
<evidence type="ECO:0000313" key="3">
    <source>
        <dbReference type="Proteomes" id="UP000001116"/>
    </source>
</evidence>
<evidence type="ECO:0000313" key="2">
    <source>
        <dbReference type="EMBL" id="ABS03457.1"/>
    </source>
</evidence>
<evidence type="ECO:0000256" key="1">
    <source>
        <dbReference type="SAM" id="MobiDB-lite"/>
    </source>
</evidence>
<dbReference type="AlphaFoldDB" id="A6W9G8"/>
<feature type="compositionally biased region" description="Pro residues" evidence="1">
    <location>
        <begin position="46"/>
        <end position="57"/>
    </location>
</feature>
<proteinExistence type="predicted"/>